<dbReference type="GO" id="GO:0006433">
    <property type="term" value="P:prolyl-tRNA aminoacylation"/>
    <property type="evidence" value="ECO:0007669"/>
    <property type="project" value="TreeGrafter"/>
</dbReference>
<dbReference type="Gene3D" id="3.30.930.10">
    <property type="entry name" value="Bira Bifunctional Protein, Domain 2"/>
    <property type="match status" value="2"/>
</dbReference>
<dbReference type="PANTHER" id="PTHR42753">
    <property type="entry name" value="MITOCHONDRIAL RIBOSOME PROTEIN L39/PROLYL-TRNA LIGASE FAMILY MEMBER"/>
    <property type="match status" value="1"/>
</dbReference>
<gene>
    <name evidence="3" type="ORF">CTOB1V02_LOCUS15629</name>
</gene>
<dbReference type="SUPFAM" id="SSF52954">
    <property type="entry name" value="Class II aaRS ABD-related"/>
    <property type="match status" value="1"/>
</dbReference>
<dbReference type="Gene3D" id="3.40.50.800">
    <property type="entry name" value="Anticodon-binding domain"/>
    <property type="match status" value="1"/>
</dbReference>
<evidence type="ECO:0000313" key="3">
    <source>
        <dbReference type="EMBL" id="CAD7237814.1"/>
    </source>
</evidence>
<proteinExistence type="predicted"/>
<dbReference type="InterPro" id="IPR036754">
    <property type="entry name" value="YbaK/aa-tRNA-synt-asso_dom_sf"/>
</dbReference>
<dbReference type="InterPro" id="IPR036621">
    <property type="entry name" value="Anticodon-bd_dom_sf"/>
</dbReference>
<feature type="non-terminal residue" evidence="3">
    <location>
        <position position="340"/>
    </location>
</feature>
<dbReference type="InterPro" id="IPR045864">
    <property type="entry name" value="aa-tRNA-synth_II/BPL/LPL"/>
</dbReference>
<sequence>MADTYTEIYKEMGLKTKKVEADGGYIGGDYCHEYQVETEVGEGVFFETEDGSYCAHEDVAKFQRDSVNGDQEPLPMETIEQPDWVKTMEDNEKHYGLPAKHFLKNVVYKNTTTNEIIIVGIRGDLDVSKTKIEKILNATGQIESADEEDLKKLGTKPGFVHSWGLDARYIGDLSLKSVTNFIGGQKTETTDTKNVNYGRDFECEFLADLAVAYDGAMTEDGTKKLIAKTGVEVGNIFQLGYHYTKMMKGADFIDEDGKGKPYYMGCYGIGLGRTMATIAEIHNDEKGLIWPSCIAPFQVYLAPIGKSDDVFEKAEELYKSLEKSGIETLYDNRRDKKSGP</sequence>
<protein>
    <recommendedName>
        <fullName evidence="1">PrdX deacylase domain-containing protein 1</fullName>
    </recommendedName>
</protein>
<dbReference type="Pfam" id="PF04073">
    <property type="entry name" value="tRNA_edit"/>
    <property type="match status" value="1"/>
</dbReference>
<dbReference type="InterPro" id="IPR007214">
    <property type="entry name" value="YbaK/aa-tRNA-synth-assoc-dom"/>
</dbReference>
<evidence type="ECO:0000259" key="2">
    <source>
        <dbReference type="Pfam" id="PF04073"/>
    </source>
</evidence>
<evidence type="ECO:0000256" key="1">
    <source>
        <dbReference type="ARBA" id="ARBA00031612"/>
    </source>
</evidence>
<reference evidence="3" key="1">
    <citation type="submission" date="2020-11" db="EMBL/GenBank/DDBJ databases">
        <authorList>
            <person name="Tran Van P."/>
        </authorList>
    </citation>
    <scope>NUCLEOTIDE SEQUENCE</scope>
</reference>
<dbReference type="OrthoDB" id="10267474at2759"/>
<dbReference type="SUPFAM" id="SSF55681">
    <property type="entry name" value="Class II aaRS and biotin synthetases"/>
    <property type="match status" value="1"/>
</dbReference>
<dbReference type="AlphaFoldDB" id="A0A7R8WTG1"/>
<dbReference type="PANTHER" id="PTHR42753:SF2">
    <property type="entry name" value="PROLINE--TRNA LIGASE"/>
    <property type="match status" value="1"/>
</dbReference>
<feature type="domain" description="YbaK/aminoacyl-tRNA synthetase-associated" evidence="2">
    <location>
        <begin position="84"/>
        <end position="195"/>
    </location>
</feature>
<dbReference type="SUPFAM" id="SSF55826">
    <property type="entry name" value="YbaK/ProRS associated domain"/>
    <property type="match status" value="1"/>
</dbReference>
<dbReference type="GO" id="GO:0005829">
    <property type="term" value="C:cytosol"/>
    <property type="evidence" value="ECO:0007669"/>
    <property type="project" value="TreeGrafter"/>
</dbReference>
<dbReference type="GO" id="GO:0004827">
    <property type="term" value="F:proline-tRNA ligase activity"/>
    <property type="evidence" value="ECO:0007669"/>
    <property type="project" value="TreeGrafter"/>
</dbReference>
<dbReference type="GO" id="GO:0002161">
    <property type="term" value="F:aminoacyl-tRNA deacylase activity"/>
    <property type="evidence" value="ECO:0007669"/>
    <property type="project" value="InterPro"/>
</dbReference>
<dbReference type="InterPro" id="IPR050062">
    <property type="entry name" value="Pro-tRNA_synthetase"/>
</dbReference>
<accession>A0A7R8WTG1</accession>
<dbReference type="EMBL" id="OB692368">
    <property type="protein sequence ID" value="CAD7237814.1"/>
    <property type="molecule type" value="Genomic_DNA"/>
</dbReference>
<organism evidence="3">
    <name type="scientific">Cyprideis torosa</name>
    <dbReference type="NCBI Taxonomy" id="163714"/>
    <lineage>
        <taxon>Eukaryota</taxon>
        <taxon>Metazoa</taxon>
        <taxon>Ecdysozoa</taxon>
        <taxon>Arthropoda</taxon>
        <taxon>Crustacea</taxon>
        <taxon>Oligostraca</taxon>
        <taxon>Ostracoda</taxon>
        <taxon>Podocopa</taxon>
        <taxon>Podocopida</taxon>
        <taxon>Cytherocopina</taxon>
        <taxon>Cytheroidea</taxon>
        <taxon>Cytherideidae</taxon>
        <taxon>Cyprideis</taxon>
    </lineage>
</organism>
<name>A0A7R8WTG1_9CRUS</name>